<dbReference type="EMBL" id="BNJF01000002">
    <property type="protein sequence ID" value="GHO46912.1"/>
    <property type="molecule type" value="Genomic_DNA"/>
</dbReference>
<name>A0A8J3I6D5_9CHLR</name>
<comment type="caution">
    <text evidence="1">The sequence shown here is derived from an EMBL/GenBank/DDBJ whole genome shotgun (WGS) entry which is preliminary data.</text>
</comment>
<accession>A0A8J3I6D5</accession>
<keyword evidence="2" id="KW-1185">Reference proteome</keyword>
<dbReference type="RefSeq" id="WP_220196255.1">
    <property type="nucleotide sequence ID" value="NZ_BNJF01000002.1"/>
</dbReference>
<reference evidence="1" key="1">
    <citation type="submission" date="2020-10" db="EMBL/GenBank/DDBJ databases">
        <title>Taxonomic study of unclassified bacteria belonging to the class Ktedonobacteria.</title>
        <authorList>
            <person name="Yabe S."/>
            <person name="Wang C.M."/>
            <person name="Zheng Y."/>
            <person name="Sakai Y."/>
            <person name="Cavaletti L."/>
            <person name="Monciardini P."/>
            <person name="Donadio S."/>
        </authorList>
    </citation>
    <scope>NUCLEOTIDE SEQUENCE</scope>
    <source>
        <strain evidence="1">SOSP1-1</strain>
    </source>
</reference>
<dbReference type="Gene3D" id="3.20.20.80">
    <property type="entry name" value="Glycosidases"/>
    <property type="match status" value="1"/>
</dbReference>
<dbReference type="SUPFAM" id="SSF51445">
    <property type="entry name" value="(Trans)glycosidases"/>
    <property type="match status" value="1"/>
</dbReference>
<evidence type="ECO:0008006" key="3">
    <source>
        <dbReference type="Google" id="ProtNLM"/>
    </source>
</evidence>
<evidence type="ECO:0000313" key="1">
    <source>
        <dbReference type="EMBL" id="GHO46912.1"/>
    </source>
</evidence>
<dbReference type="AlphaFoldDB" id="A0A8J3I6D5"/>
<evidence type="ECO:0000313" key="2">
    <source>
        <dbReference type="Proteomes" id="UP000612362"/>
    </source>
</evidence>
<sequence length="342" mass="38672">MRRRGVNYDVGVSYDIGNERGGLVVTHPTFDSQCVHRELEIIQQDLHCNAIRISGRSIERLMLATEAALKQGLEVWLSPLLYDQDEQETLDYIRECAMEAERLRSFFPQLIFILGCELTLFMQGIVEGKNIIERLPALKSVVKTGAHNKPLNAFLAKANQTVRQVFSGAVTYASAPLEQVDWSLFDFVCADVYREKRIKEVYSNLITSYFAHNKPVIITEFGCCTYRGAEDVGGMGWAILDETIMPVEQLKGDYVRDERLQAREITDLLGILDGTGVNGAFVYIFHFPALVHHESDPRRDLDMASYGLVKSYADGRHGASYPDMPWEPKESFKAVADYYAAH</sequence>
<proteinExistence type="predicted"/>
<dbReference type="InterPro" id="IPR017853">
    <property type="entry name" value="GH"/>
</dbReference>
<dbReference type="Proteomes" id="UP000612362">
    <property type="component" value="Unassembled WGS sequence"/>
</dbReference>
<gene>
    <name evidence="1" type="ORF">KSX_50750</name>
</gene>
<protein>
    <recommendedName>
        <fullName evidence="3">Abortive infection protein</fullName>
    </recommendedName>
</protein>
<organism evidence="1 2">
    <name type="scientific">Ktedonospora formicarum</name>
    <dbReference type="NCBI Taxonomy" id="2778364"/>
    <lineage>
        <taxon>Bacteria</taxon>
        <taxon>Bacillati</taxon>
        <taxon>Chloroflexota</taxon>
        <taxon>Ktedonobacteria</taxon>
        <taxon>Ktedonobacterales</taxon>
        <taxon>Ktedonobacteraceae</taxon>
        <taxon>Ktedonospora</taxon>
    </lineage>
</organism>